<evidence type="ECO:0000313" key="2">
    <source>
        <dbReference type="EMBL" id="GHE00267.1"/>
    </source>
</evidence>
<dbReference type="Proteomes" id="UP000199541">
    <property type="component" value="Unassembled WGS sequence"/>
</dbReference>
<dbReference type="Proteomes" id="UP000634647">
    <property type="component" value="Unassembled WGS sequence"/>
</dbReference>
<dbReference type="Pfam" id="PF13403">
    <property type="entry name" value="Hint_2"/>
    <property type="match status" value="1"/>
</dbReference>
<feature type="domain" description="Hedgehog/Intein (Hint)" evidence="1">
    <location>
        <begin position="21"/>
        <end position="147"/>
    </location>
</feature>
<dbReference type="RefSeq" id="WP_035843044.1">
    <property type="nucleotide sequence ID" value="NZ_BNAB01000004.1"/>
</dbReference>
<reference evidence="3 4" key="2">
    <citation type="submission" date="2016-10" db="EMBL/GenBank/DDBJ databases">
        <authorList>
            <person name="Varghese N."/>
            <person name="Submissions S."/>
        </authorList>
    </citation>
    <scope>NUCLEOTIDE SEQUENCE [LARGE SCALE GENOMIC DNA]</scope>
    <source>
        <strain evidence="3 4">DSM 24802</strain>
    </source>
</reference>
<evidence type="ECO:0000313" key="4">
    <source>
        <dbReference type="Proteomes" id="UP000199541"/>
    </source>
</evidence>
<accession>A0AAN4ZZ01</accession>
<evidence type="ECO:0000259" key="1">
    <source>
        <dbReference type="Pfam" id="PF13403"/>
    </source>
</evidence>
<keyword evidence="4" id="KW-1185">Reference proteome</keyword>
<comment type="caution">
    <text evidence="2">The sequence shown here is derived from an EMBL/GenBank/DDBJ whole genome shotgun (WGS) entry which is preliminary data.</text>
</comment>
<dbReference type="InterPro" id="IPR028992">
    <property type="entry name" value="Hedgehog/Intein_dom"/>
</dbReference>
<name>A0AAN4ZZ01_9RHOB</name>
<dbReference type="SUPFAM" id="SSF51294">
    <property type="entry name" value="Hedgehog/intein (Hint) domain"/>
    <property type="match status" value="1"/>
</dbReference>
<reference evidence="2" key="1">
    <citation type="journal article" date="2014" name="Int. J. Syst. Evol. Microbiol.">
        <title>Complete genome sequence of Corynebacterium casei LMG S-19264T (=DSM 44701T), isolated from a smear-ripened cheese.</title>
        <authorList>
            <consortium name="US DOE Joint Genome Institute (JGI-PGF)"/>
            <person name="Walter F."/>
            <person name="Albersmeier A."/>
            <person name="Kalinowski J."/>
            <person name="Ruckert C."/>
        </authorList>
    </citation>
    <scope>NUCLEOTIDE SEQUENCE</scope>
    <source>
        <strain evidence="2">CGMCC 1.10859</strain>
    </source>
</reference>
<protein>
    <submittedName>
        <fullName evidence="3">Hint domain-containing protein</fullName>
    </submittedName>
</protein>
<sequence>MPTQFSPPPQPSEIAQTGGIAAGSIVLTTDGALPVEHLTAGDRIITRDGIRQLRGVSVRCLRRARAVRIGASTLDRDCPEADLLVAPDQKVLVSDWRAKALFGAPRAMVEARRLIDGEFIRAETVETLRVFDLDLGRPAVIYANGLELGLDPAAVSAEA</sequence>
<proteinExistence type="predicted"/>
<dbReference type="InterPro" id="IPR036844">
    <property type="entry name" value="Hint_dom_sf"/>
</dbReference>
<reference evidence="2" key="3">
    <citation type="submission" date="2023-06" db="EMBL/GenBank/DDBJ databases">
        <authorList>
            <person name="Sun Q."/>
            <person name="Zhou Y."/>
        </authorList>
    </citation>
    <scope>NUCLEOTIDE SEQUENCE</scope>
    <source>
        <strain evidence="2">CGMCC 1.10859</strain>
    </source>
</reference>
<dbReference type="EMBL" id="FNOB01000005">
    <property type="protein sequence ID" value="SDW64602.1"/>
    <property type="molecule type" value="Genomic_DNA"/>
</dbReference>
<gene>
    <name evidence="2" type="ORF">GCM10008024_11090</name>
    <name evidence="3" type="ORF">SAMN05444006_105203</name>
</gene>
<dbReference type="EMBL" id="BNAB01000004">
    <property type="protein sequence ID" value="GHE00267.1"/>
    <property type="molecule type" value="Genomic_DNA"/>
</dbReference>
<evidence type="ECO:0000313" key="3">
    <source>
        <dbReference type="EMBL" id="SDW64602.1"/>
    </source>
</evidence>
<evidence type="ECO:0000313" key="5">
    <source>
        <dbReference type="Proteomes" id="UP000634647"/>
    </source>
</evidence>
<organism evidence="2 5">
    <name type="scientific">Allgaiera indica</name>
    <dbReference type="NCBI Taxonomy" id="765699"/>
    <lineage>
        <taxon>Bacteria</taxon>
        <taxon>Pseudomonadati</taxon>
        <taxon>Pseudomonadota</taxon>
        <taxon>Alphaproteobacteria</taxon>
        <taxon>Rhodobacterales</taxon>
        <taxon>Paracoccaceae</taxon>
        <taxon>Allgaiera</taxon>
    </lineage>
</organism>
<dbReference type="AlphaFoldDB" id="A0AAN4ZZ01"/>